<dbReference type="InterPro" id="IPR029064">
    <property type="entry name" value="Ribosomal_eL30-like_sf"/>
</dbReference>
<evidence type="ECO:0000313" key="3">
    <source>
        <dbReference type="Proteomes" id="UP000824265"/>
    </source>
</evidence>
<evidence type="ECO:0000259" key="1">
    <source>
        <dbReference type="Pfam" id="PF01248"/>
    </source>
</evidence>
<organism evidence="2 3">
    <name type="scientific">Candidatus Acetatifactor stercoripullorum</name>
    <dbReference type="NCBI Taxonomy" id="2838414"/>
    <lineage>
        <taxon>Bacteria</taxon>
        <taxon>Bacillati</taxon>
        <taxon>Bacillota</taxon>
        <taxon>Clostridia</taxon>
        <taxon>Lachnospirales</taxon>
        <taxon>Lachnospiraceae</taxon>
        <taxon>Acetatifactor</taxon>
    </lineage>
</organism>
<dbReference type="Pfam" id="PF01248">
    <property type="entry name" value="Ribosomal_L7Ae"/>
    <property type="match status" value="1"/>
</dbReference>
<dbReference type="Gene3D" id="3.30.1330.30">
    <property type="match status" value="1"/>
</dbReference>
<dbReference type="InterPro" id="IPR004038">
    <property type="entry name" value="Ribosomal_eL8/eL30/eS12/Gad45"/>
</dbReference>
<gene>
    <name evidence="2" type="ORF">H9742_10865</name>
</gene>
<dbReference type="Proteomes" id="UP000824265">
    <property type="component" value="Unassembled WGS sequence"/>
</dbReference>
<comment type="caution">
    <text evidence="2">The sequence shown here is derived from an EMBL/GenBank/DDBJ whole genome shotgun (WGS) entry which is preliminary data.</text>
</comment>
<evidence type="ECO:0000313" key="2">
    <source>
        <dbReference type="EMBL" id="HIW81995.1"/>
    </source>
</evidence>
<name>A0A9D1R6X6_9FIRM</name>
<dbReference type="SUPFAM" id="SSF55315">
    <property type="entry name" value="L30e-like"/>
    <property type="match status" value="1"/>
</dbReference>
<protein>
    <submittedName>
        <fullName evidence="2">Ribosomal L7Ae/L30e/S12e/Gadd45 family protein</fullName>
    </submittedName>
</protein>
<feature type="domain" description="Ribosomal protein eL8/eL30/eS12/Gadd45" evidence="1">
    <location>
        <begin position="5"/>
        <end position="92"/>
    </location>
</feature>
<accession>A0A9D1R6X6</accession>
<reference evidence="2" key="2">
    <citation type="submission" date="2021-04" db="EMBL/GenBank/DDBJ databases">
        <authorList>
            <person name="Gilroy R."/>
        </authorList>
    </citation>
    <scope>NUCLEOTIDE SEQUENCE</scope>
    <source>
        <strain evidence="2">CHK195-6426</strain>
    </source>
</reference>
<sequence length="120" mass="13003">MAQNKILSLLGLAMRGRNLASGEFQTLESVKNGSAMLVIIARDASANTKKLFTDKCSFYGVPVYEYSTKEELGRAIGKEMRSSLGVRNAGLADAIIKQLEMKEYAGDGRNGGKHGENKDT</sequence>
<dbReference type="EMBL" id="DXGH01000058">
    <property type="protein sequence ID" value="HIW81995.1"/>
    <property type="molecule type" value="Genomic_DNA"/>
</dbReference>
<dbReference type="AlphaFoldDB" id="A0A9D1R6X6"/>
<reference evidence="2" key="1">
    <citation type="journal article" date="2021" name="PeerJ">
        <title>Extensive microbial diversity within the chicken gut microbiome revealed by metagenomics and culture.</title>
        <authorList>
            <person name="Gilroy R."/>
            <person name="Ravi A."/>
            <person name="Getino M."/>
            <person name="Pursley I."/>
            <person name="Horton D.L."/>
            <person name="Alikhan N.F."/>
            <person name="Baker D."/>
            <person name="Gharbi K."/>
            <person name="Hall N."/>
            <person name="Watson M."/>
            <person name="Adriaenssens E.M."/>
            <person name="Foster-Nyarko E."/>
            <person name="Jarju S."/>
            <person name="Secka A."/>
            <person name="Antonio M."/>
            <person name="Oren A."/>
            <person name="Chaudhuri R.R."/>
            <person name="La Ragione R."/>
            <person name="Hildebrand F."/>
            <person name="Pallen M.J."/>
        </authorList>
    </citation>
    <scope>NUCLEOTIDE SEQUENCE</scope>
    <source>
        <strain evidence="2">CHK195-6426</strain>
    </source>
</reference>
<proteinExistence type="predicted"/>